<accession>A0A2H4VF02</accession>
<evidence type="ECO:0000313" key="4">
    <source>
        <dbReference type="EMBL" id="AUB56673.1"/>
    </source>
</evidence>
<evidence type="ECO:0000256" key="2">
    <source>
        <dbReference type="ARBA" id="ARBA00022694"/>
    </source>
</evidence>
<evidence type="ECO:0000259" key="3">
    <source>
        <dbReference type="SMART" id="SM00359"/>
    </source>
</evidence>
<dbReference type="InterPro" id="IPR002478">
    <property type="entry name" value="PUA"/>
</dbReference>
<dbReference type="InterPro" id="IPR015947">
    <property type="entry name" value="PUA-like_sf"/>
</dbReference>
<dbReference type="Pfam" id="PF14810">
    <property type="entry name" value="TGT_C2"/>
    <property type="match status" value="1"/>
</dbReference>
<evidence type="ECO:0000313" key="7">
    <source>
        <dbReference type="Proteomes" id="UP000232806"/>
    </source>
</evidence>
<dbReference type="GeneID" id="35125068"/>
<dbReference type="Gene3D" id="3.10.450.90">
    <property type="entry name" value="ArcTGT, C2 domain"/>
    <property type="match status" value="1"/>
</dbReference>
<dbReference type="Pfam" id="PF01472">
    <property type="entry name" value="PUA"/>
    <property type="match status" value="1"/>
</dbReference>
<name>A0A2H4VF02_9EURY</name>
<keyword evidence="2" id="KW-0819">tRNA processing</keyword>
<dbReference type="Gene3D" id="2.30.130.10">
    <property type="entry name" value="PUA domain"/>
    <property type="match status" value="1"/>
</dbReference>
<dbReference type="RefSeq" id="WP_169923176.1">
    <property type="nucleotide sequence ID" value="NZ_CP017766.1"/>
</dbReference>
<dbReference type="PROSITE" id="PS50890">
    <property type="entry name" value="PUA"/>
    <property type="match status" value="1"/>
</dbReference>
<dbReference type="InterPro" id="IPR029402">
    <property type="entry name" value="TGT_C2"/>
</dbReference>
<dbReference type="GO" id="GO:0008033">
    <property type="term" value="P:tRNA processing"/>
    <property type="evidence" value="ECO:0007669"/>
    <property type="project" value="UniProtKB-KW"/>
</dbReference>
<protein>
    <submittedName>
        <fullName evidence="4">Pseudouridine synthase</fullName>
    </submittedName>
</protein>
<proteinExistence type="inferred from homology"/>
<dbReference type="NCBIfam" id="TIGR00451">
    <property type="entry name" value="unchar_dom_2"/>
    <property type="match status" value="1"/>
</dbReference>
<evidence type="ECO:0000313" key="6">
    <source>
        <dbReference type="Proteomes" id="UP000232631"/>
    </source>
</evidence>
<dbReference type="InterPro" id="IPR038250">
    <property type="entry name" value="TGT_C2_sf"/>
</dbReference>
<dbReference type="SUPFAM" id="SSF88697">
    <property type="entry name" value="PUA domain-like"/>
    <property type="match status" value="1"/>
</dbReference>
<sequence>MKVLCTTETSLNRPEARRWRERMKLLEPMGELVVVLPCSMRKPYSASKSHQVFTTATKGLQEAILTSPFGVCPRELEQTYPIQSYDVSTVGDWSREEIKLTGECLKEYVGDHEVVAHVAHGYLTVCQEYLPHATFTCHDGRATSAESMVNLKKEVKKYNKLKSHARQLHMLRSIARYQFNTVDADLLVPDDYRLRGRFDRRLMQGEEQIAVLHHNNGLYSLNIKGGTILSEIGVNWVEIDFDLKTNTLFAPGVVDAYPHIIPKDEVVIIRKGEVVGVGKAIMNGSEMKKGEKGVAVRVRHRLS</sequence>
<organism evidence="4 7">
    <name type="scientific">Methanobacterium subterraneum</name>
    <dbReference type="NCBI Taxonomy" id="59277"/>
    <lineage>
        <taxon>Archaea</taxon>
        <taxon>Methanobacteriati</taxon>
        <taxon>Methanobacteriota</taxon>
        <taxon>Methanomada group</taxon>
        <taxon>Methanobacteria</taxon>
        <taxon>Methanobacteriales</taxon>
        <taxon>Methanobacteriaceae</taxon>
        <taxon>Methanobacterium</taxon>
    </lineage>
</organism>
<reference evidence="6 7" key="1">
    <citation type="submission" date="2016-10" db="EMBL/GenBank/DDBJ databases">
        <title>Comparative genomics between deep and shallow subseafloor isolates.</title>
        <authorList>
            <person name="Ishii S."/>
            <person name="Miller J.R."/>
            <person name="Sutton G."/>
            <person name="Suzuki S."/>
            <person name="Methe B."/>
            <person name="Inagaki F."/>
            <person name="Imachi H."/>
        </authorList>
    </citation>
    <scope>NUCLEOTIDE SEQUENCE [LARGE SCALE GENOMIC DNA]</scope>
    <source>
        <strain evidence="5 6">A8p</strain>
        <strain evidence="4 7">MO-MB1</strain>
    </source>
</reference>
<comment type="similarity">
    <text evidence="1">Belongs to the archaeosine synthase type 1 family.</text>
</comment>
<dbReference type="EMBL" id="CP017766">
    <property type="protein sequence ID" value="AUB56673.1"/>
    <property type="molecule type" value="Genomic_DNA"/>
</dbReference>
<dbReference type="GO" id="GO:0003723">
    <property type="term" value="F:RNA binding"/>
    <property type="evidence" value="ECO:0007669"/>
    <property type="project" value="InterPro"/>
</dbReference>
<dbReference type="InterPro" id="IPR040777">
    <property type="entry name" value="DUF5591"/>
</dbReference>
<dbReference type="InterPro" id="IPR036895">
    <property type="entry name" value="Uracil-DNA_glycosylase-like_sf"/>
</dbReference>
<feature type="domain" description="PUA" evidence="3">
    <location>
        <begin position="235"/>
        <end position="303"/>
    </location>
</feature>
<dbReference type="SMART" id="SM00359">
    <property type="entry name" value="PUA"/>
    <property type="match status" value="1"/>
</dbReference>
<dbReference type="KEGG" id="msub:BK009_01260"/>
<dbReference type="AlphaFoldDB" id="A0A2H4VF02"/>
<dbReference type="Proteomes" id="UP000232631">
    <property type="component" value="Chromosome"/>
</dbReference>
<evidence type="ECO:0000313" key="5">
    <source>
        <dbReference type="EMBL" id="AUB61389.1"/>
    </source>
</evidence>
<dbReference type="SUPFAM" id="SSF52141">
    <property type="entry name" value="Uracil-DNA glycosylase-like"/>
    <property type="match status" value="1"/>
</dbReference>
<gene>
    <name evidence="4" type="ORF">BK007_00170</name>
    <name evidence="5" type="ORF">BK009_01260</name>
</gene>
<dbReference type="Pfam" id="PF17884">
    <property type="entry name" value="DUF5591"/>
    <property type="match status" value="1"/>
</dbReference>
<dbReference type="InterPro" id="IPR004521">
    <property type="entry name" value="Uncharacterised_CHP00451"/>
</dbReference>
<dbReference type="CDD" id="cd21149">
    <property type="entry name" value="PUA_archaeosine_TGT"/>
    <property type="match status" value="1"/>
</dbReference>
<dbReference type="Proteomes" id="UP000232806">
    <property type="component" value="Chromosome"/>
</dbReference>
<accession>A0A2H4VTF1</accession>
<dbReference type="OrthoDB" id="115061at2157"/>
<dbReference type="Gene3D" id="3.40.50.10630">
    <property type="entry name" value="Uracil-DNA glycosylase-like"/>
    <property type="match status" value="1"/>
</dbReference>
<dbReference type="EMBL" id="CP017768">
    <property type="protein sequence ID" value="AUB61389.1"/>
    <property type="molecule type" value="Genomic_DNA"/>
</dbReference>
<evidence type="ECO:0000256" key="1">
    <source>
        <dbReference type="ARBA" id="ARBA00008906"/>
    </source>
</evidence>
<dbReference type="InterPro" id="IPR036974">
    <property type="entry name" value="PUA_sf"/>
</dbReference>
<keyword evidence="6" id="KW-1185">Reference proteome</keyword>